<name>A0A4Z0GML2_9BACL</name>
<evidence type="ECO:0000313" key="2">
    <source>
        <dbReference type="Proteomes" id="UP000298347"/>
    </source>
</evidence>
<accession>A0A4Z0GML2</accession>
<proteinExistence type="predicted"/>
<gene>
    <name evidence="1" type="ORF">E4665_12840</name>
</gene>
<protein>
    <submittedName>
        <fullName evidence="1">NAD(P)-dependent oxidoreductase</fullName>
    </submittedName>
</protein>
<dbReference type="Proteomes" id="UP000298347">
    <property type="component" value="Unassembled WGS sequence"/>
</dbReference>
<comment type="caution">
    <text evidence="1">The sequence shown here is derived from an EMBL/GenBank/DDBJ whole genome shotgun (WGS) entry which is preliminary data.</text>
</comment>
<sequence>MKQVIVFGGLSAYGFPISEALAEKGNTVISISSALNSKEKAEEDERALFLGRNALFRTVDHPKNPIREAFCIADSFRRDESANRQLKAKLKPMLDAVAGSSKEPAIFLSTLEVYDPNSVYRGEKRVVRPITDAGKRAAQMEQFFCSACRDRARNKAAIFRTDLSQMKTRGSHTALLMAELIAAPFIGLQIFNYDGGSKSGEGCNQKLKDLFHEKFDWL</sequence>
<dbReference type="OrthoDB" id="2988793at2"/>
<dbReference type="EMBL" id="SRJD01000016">
    <property type="protein sequence ID" value="TGA97106.1"/>
    <property type="molecule type" value="Genomic_DNA"/>
</dbReference>
<organism evidence="1 2">
    <name type="scientific">Sporolactobacillus shoreae</name>
    <dbReference type="NCBI Taxonomy" id="1465501"/>
    <lineage>
        <taxon>Bacteria</taxon>
        <taxon>Bacillati</taxon>
        <taxon>Bacillota</taxon>
        <taxon>Bacilli</taxon>
        <taxon>Bacillales</taxon>
        <taxon>Sporolactobacillaceae</taxon>
        <taxon>Sporolactobacillus</taxon>
    </lineage>
</organism>
<keyword evidence="2" id="KW-1185">Reference proteome</keyword>
<evidence type="ECO:0000313" key="1">
    <source>
        <dbReference type="EMBL" id="TGA97106.1"/>
    </source>
</evidence>
<reference evidence="1 2" key="1">
    <citation type="journal article" date="2015" name="Int. J. Syst. Evol. Microbiol.">
        <title>Sporolactobacillus shoreae sp. nov. and Sporolactobacillus spathodeae sp. nov., two spore-forming lactic acid bacteria isolated from tree barks in Thailand.</title>
        <authorList>
            <person name="Thamacharoensuk T."/>
            <person name="Kitahara M."/>
            <person name="Ohkuma M."/>
            <person name="Thongchul N."/>
            <person name="Tanasupawat S."/>
        </authorList>
    </citation>
    <scope>NUCLEOTIDE SEQUENCE [LARGE SCALE GENOMIC DNA]</scope>
    <source>
        <strain evidence="1 2">BK92</strain>
    </source>
</reference>
<dbReference type="RefSeq" id="WP_135349197.1">
    <property type="nucleotide sequence ID" value="NZ_SRJD01000016.1"/>
</dbReference>
<dbReference type="AlphaFoldDB" id="A0A4Z0GML2"/>